<feature type="domain" description="Glycosyl hydrolase family 95 catalytic" evidence="3">
    <location>
        <begin position="302"/>
        <end position="634"/>
    </location>
</feature>
<dbReference type="EMBL" id="JBHSPA010000012">
    <property type="protein sequence ID" value="MFC5824046.1"/>
    <property type="molecule type" value="Genomic_DNA"/>
</dbReference>
<dbReference type="Gene3D" id="1.50.10.10">
    <property type="match status" value="1"/>
</dbReference>
<feature type="region of interest" description="Disordered" evidence="1">
    <location>
        <begin position="746"/>
        <end position="767"/>
    </location>
</feature>
<feature type="region of interest" description="Disordered" evidence="1">
    <location>
        <begin position="179"/>
        <end position="205"/>
    </location>
</feature>
<dbReference type="PANTHER" id="PTHR31084:SF19">
    <property type="entry name" value="GLYCOSYL HYDROLASE FAMILY 95 N-TERMINAL DOMAIN-CONTAINING PROTEIN"/>
    <property type="match status" value="1"/>
</dbReference>
<reference evidence="5" key="1">
    <citation type="journal article" date="2019" name="Int. J. Syst. Evol. Microbiol.">
        <title>The Global Catalogue of Microorganisms (GCM) 10K type strain sequencing project: providing services to taxonomists for standard genome sequencing and annotation.</title>
        <authorList>
            <consortium name="The Broad Institute Genomics Platform"/>
            <consortium name="The Broad Institute Genome Sequencing Center for Infectious Disease"/>
            <person name="Wu L."/>
            <person name="Ma J."/>
        </authorList>
    </citation>
    <scope>NUCLEOTIDE SEQUENCE [LARGE SCALE GENOMIC DNA]</scope>
    <source>
        <strain evidence="5">CCUG 53903</strain>
    </source>
</reference>
<feature type="compositionally biased region" description="Low complexity" evidence="1">
    <location>
        <begin position="746"/>
        <end position="761"/>
    </location>
</feature>
<dbReference type="InterPro" id="IPR008928">
    <property type="entry name" value="6-hairpin_glycosidase_sf"/>
</dbReference>
<dbReference type="InterPro" id="IPR054363">
    <property type="entry name" value="GH95_cat"/>
</dbReference>
<feature type="signal peptide" evidence="2">
    <location>
        <begin position="1"/>
        <end position="29"/>
    </location>
</feature>
<evidence type="ECO:0000313" key="5">
    <source>
        <dbReference type="Proteomes" id="UP001596058"/>
    </source>
</evidence>
<evidence type="ECO:0000256" key="1">
    <source>
        <dbReference type="SAM" id="MobiDB-lite"/>
    </source>
</evidence>
<name>A0ABW1CH33_9ACTN</name>
<keyword evidence="5" id="KW-1185">Reference proteome</keyword>
<dbReference type="SUPFAM" id="SSF48208">
    <property type="entry name" value="Six-hairpin glycosidases"/>
    <property type="match status" value="1"/>
</dbReference>
<gene>
    <name evidence="4" type="ORF">ACFPZ3_09315</name>
</gene>
<proteinExistence type="predicted"/>
<dbReference type="PROSITE" id="PS51257">
    <property type="entry name" value="PROKAR_LIPOPROTEIN"/>
    <property type="match status" value="1"/>
</dbReference>
<accession>A0ABW1CH33</accession>
<evidence type="ECO:0000259" key="3">
    <source>
        <dbReference type="Pfam" id="PF22124"/>
    </source>
</evidence>
<organism evidence="4 5">
    <name type="scientific">Nonomuraea insulae</name>
    <dbReference type="NCBI Taxonomy" id="1616787"/>
    <lineage>
        <taxon>Bacteria</taxon>
        <taxon>Bacillati</taxon>
        <taxon>Actinomycetota</taxon>
        <taxon>Actinomycetes</taxon>
        <taxon>Streptosporangiales</taxon>
        <taxon>Streptosporangiaceae</taxon>
        <taxon>Nonomuraea</taxon>
    </lineage>
</organism>
<feature type="chain" id="PRO_5046439305" description="Glycosyl hydrolase family 95 catalytic domain-containing protein" evidence="2">
    <location>
        <begin position="30"/>
        <end position="948"/>
    </location>
</feature>
<keyword evidence="2" id="KW-0732">Signal</keyword>
<dbReference type="InterPro" id="IPR012341">
    <property type="entry name" value="6hp_glycosidase-like_sf"/>
</dbReference>
<evidence type="ECO:0000313" key="4">
    <source>
        <dbReference type="EMBL" id="MFC5824046.1"/>
    </source>
</evidence>
<sequence>MSISGRLVRAVSVATVVAIACTMVTTALARPAIADSVTADQAWRVAQRYSGTWTSPPTTLSGGGAVDAPLLGNGDLGVAIGGTISNQTLYIGKNDFFSGSSHVIKPLGRIVLSAAGLSGSSYNVVQDIGHAEVRGTYTLGGQTLTTTTWVDANRGMVATSFALTGGSAQNIGITLQNGAGGTPSVSSSGGTLDADVAADTGTGSDPRARIAARTIGQSQSISGNKITLTLQPGGTSTLVAGIVSSIDSGGWQPAADTVVGGLTQQGVADRNASHRSWWQRFWSKSYVEIPDKSVEKGWYGSLYLLGCVARAGKYAPGLWGNWITGPMNWNGDYHTNYNYQAPFYAGLSSNHIEQLAPYDQPVLDWLSAGQALASQNGFSGVLYPVGLSPKGTSADMNLHNQKSNAANLASVMVMRFQHTRDTSYAATVYPWLKQAGLFWQNYLTWDAANNRYVITNDAPHEGQSYPQTNSGMSLGLVNLLFRGLIDMSTALGQDPGPRATWQNIVSHLSALPTMTLNGQTVLRETEVGSDFINDGNDIVAQPIYPGNLVGLDSDPALLQAGRNTIGALTNAWHGGNAPATFYVAAARVGYNPSTILAGLHEEATGQSYPNMAVHHNGGGIENVNVITSGLNEMLMQSFQNDVKVFPAWPTGTNAKFGDLLAHGGFLISSSRVSGSVQYIRSVSQSGGGFTFTNPWAGSVQVYRNGANTGTVSGSKITIATSAGDTLLLAPSGTSLSTIQAQLTQPLSSGPSSSFGTGFESSDQAPTWSDTVDSAGGGLSGVTGICCGLTSPEAGLRTGETARAGSGSLMYSGSGQGGSDVHAYLKVYDLSGGPLAIGTDKTLSYWIYPQSNATSSWVPAGSTNSTCVAIDLIFTDGSSLRDSGAVDQTGDGAHPARQCGHLTLDSWNHITVDLDARSAGKQISRILVGYDHPGTSGGYRGYIDDLAIS</sequence>
<evidence type="ECO:0000256" key="2">
    <source>
        <dbReference type="SAM" id="SignalP"/>
    </source>
</evidence>
<dbReference type="PANTHER" id="PTHR31084">
    <property type="entry name" value="ALPHA-L-FUCOSIDASE 2"/>
    <property type="match status" value="1"/>
</dbReference>
<dbReference type="Proteomes" id="UP001596058">
    <property type="component" value="Unassembled WGS sequence"/>
</dbReference>
<dbReference type="Pfam" id="PF22124">
    <property type="entry name" value="Glyco_hydro_95_cat"/>
    <property type="match status" value="1"/>
</dbReference>
<protein>
    <recommendedName>
        <fullName evidence="3">Glycosyl hydrolase family 95 catalytic domain-containing protein</fullName>
    </recommendedName>
</protein>
<dbReference type="RefSeq" id="WP_379513577.1">
    <property type="nucleotide sequence ID" value="NZ_JBHSPA010000012.1"/>
</dbReference>
<comment type="caution">
    <text evidence="4">The sequence shown here is derived from an EMBL/GenBank/DDBJ whole genome shotgun (WGS) entry which is preliminary data.</text>
</comment>